<feature type="domain" description="C3H1-type" evidence="8">
    <location>
        <begin position="160"/>
        <end position="188"/>
    </location>
</feature>
<evidence type="ECO:0000256" key="1">
    <source>
        <dbReference type="ARBA" id="ARBA00022723"/>
    </source>
</evidence>
<protein>
    <recommendedName>
        <fullName evidence="11">RING-type E3 ubiquitin transferase</fullName>
    </recommendedName>
</protein>
<dbReference type="InterPro" id="IPR017907">
    <property type="entry name" value="Znf_RING_CS"/>
</dbReference>
<dbReference type="SMART" id="SM00184">
    <property type="entry name" value="RING"/>
    <property type="match status" value="1"/>
</dbReference>
<dbReference type="PANTHER" id="PTHR12930">
    <property type="entry name" value="ZINC FINGER PROTEIN 183"/>
    <property type="match status" value="1"/>
</dbReference>
<gene>
    <name evidence="9" type="ORF">TrVE_jg11492</name>
</gene>
<dbReference type="PANTHER" id="PTHR12930:SF0">
    <property type="entry name" value="RING FINGER PROTEIN 113B"/>
    <property type="match status" value="1"/>
</dbReference>
<feature type="compositionally biased region" description="Low complexity" evidence="6">
    <location>
        <begin position="9"/>
        <end position="55"/>
    </location>
</feature>
<evidence type="ECO:0000256" key="6">
    <source>
        <dbReference type="SAM" id="MobiDB-lite"/>
    </source>
</evidence>
<evidence type="ECO:0000313" key="10">
    <source>
        <dbReference type="Proteomes" id="UP001165160"/>
    </source>
</evidence>
<evidence type="ECO:0000256" key="4">
    <source>
        <dbReference type="PROSITE-ProRule" id="PRU00723"/>
    </source>
</evidence>
<keyword evidence="10" id="KW-1185">Reference proteome</keyword>
<sequence length="316" mass="35497">MFKKRKKPTSATYRTNSTTTSTSDDASNDDTVVCLPTNSASTNSASNSLQTQSTSKPPSTIMHSFNSTDPSSSLKSRQNDAFRTLETEESSSNDNRARLEKRFKLDISGQTNDATGLYNGSKGYSTFVSPNLESIAASKHNGTRGQLRANTTIRVTSQMDYQPDVCKDYQKTGYCGFGDTCVFMHDRGSYKSQSEIENEWEERKKRVEEERAKAVRTLEGEVEVEEVTYKYGYGCIVCKEWFKDPVETVCGHFYCEPCVRTLAKGDDKCLMCGKDLGGTWKDAGKLRKEMKKGGFGSFKEMWEKRKGNDAEKEEEE</sequence>
<feature type="domain" description="RING-type" evidence="7">
    <location>
        <begin position="235"/>
        <end position="272"/>
    </location>
</feature>
<evidence type="ECO:0000256" key="3">
    <source>
        <dbReference type="ARBA" id="ARBA00022833"/>
    </source>
</evidence>
<dbReference type="SUPFAM" id="SSF90229">
    <property type="entry name" value="CCCH zinc finger"/>
    <property type="match status" value="1"/>
</dbReference>
<feature type="compositionally biased region" description="Basic and acidic residues" evidence="6">
    <location>
        <begin position="77"/>
        <end position="86"/>
    </location>
</feature>
<dbReference type="InterPro" id="IPR001841">
    <property type="entry name" value="Znf_RING"/>
</dbReference>
<dbReference type="InterPro" id="IPR036855">
    <property type="entry name" value="Znf_CCCH_sf"/>
</dbReference>
<comment type="caution">
    <text evidence="9">The sequence shown here is derived from an EMBL/GenBank/DDBJ whole genome shotgun (WGS) entry which is preliminary data.</text>
</comment>
<accession>A0A9W7F3A0</accession>
<dbReference type="GO" id="GO:0005684">
    <property type="term" value="C:U2-type spliceosomal complex"/>
    <property type="evidence" value="ECO:0007669"/>
    <property type="project" value="TreeGrafter"/>
</dbReference>
<dbReference type="Pfam" id="PF13920">
    <property type="entry name" value="zf-C3HC4_3"/>
    <property type="match status" value="1"/>
</dbReference>
<dbReference type="InterPro" id="IPR013083">
    <property type="entry name" value="Znf_RING/FYVE/PHD"/>
</dbReference>
<dbReference type="PROSITE" id="PS50089">
    <property type="entry name" value="ZF_RING_2"/>
    <property type="match status" value="1"/>
</dbReference>
<dbReference type="InterPro" id="IPR039971">
    <property type="entry name" value="CWC24-like"/>
</dbReference>
<dbReference type="EMBL" id="BRXX01000273">
    <property type="protein sequence ID" value="GMI01990.1"/>
    <property type="molecule type" value="Genomic_DNA"/>
</dbReference>
<reference evidence="10" key="1">
    <citation type="journal article" date="2023" name="Commun. Biol.">
        <title>Genome analysis of Parmales, the sister group of diatoms, reveals the evolutionary specialization of diatoms from phago-mixotrophs to photoautotrophs.</title>
        <authorList>
            <person name="Ban H."/>
            <person name="Sato S."/>
            <person name="Yoshikawa S."/>
            <person name="Yamada K."/>
            <person name="Nakamura Y."/>
            <person name="Ichinomiya M."/>
            <person name="Sato N."/>
            <person name="Blanc-Mathieu R."/>
            <person name="Endo H."/>
            <person name="Kuwata A."/>
            <person name="Ogata H."/>
        </authorList>
    </citation>
    <scope>NUCLEOTIDE SEQUENCE [LARGE SCALE GENOMIC DNA]</scope>
    <source>
        <strain evidence="10">NIES 3699</strain>
    </source>
</reference>
<feature type="compositionally biased region" description="Polar residues" evidence="6">
    <location>
        <begin position="56"/>
        <end position="76"/>
    </location>
</feature>
<evidence type="ECO:0000259" key="8">
    <source>
        <dbReference type="PROSITE" id="PS50103"/>
    </source>
</evidence>
<evidence type="ECO:0000256" key="2">
    <source>
        <dbReference type="ARBA" id="ARBA00022771"/>
    </source>
</evidence>
<dbReference type="Proteomes" id="UP001165160">
    <property type="component" value="Unassembled WGS sequence"/>
</dbReference>
<evidence type="ECO:0000256" key="5">
    <source>
        <dbReference type="SAM" id="Coils"/>
    </source>
</evidence>
<keyword evidence="2 4" id="KW-0863">Zinc-finger</keyword>
<keyword evidence="3 4" id="KW-0862">Zinc</keyword>
<feature type="region of interest" description="Disordered" evidence="6">
    <location>
        <begin position="1"/>
        <end position="97"/>
    </location>
</feature>
<dbReference type="GO" id="GO:0034247">
    <property type="term" value="P:snoRNA splicing"/>
    <property type="evidence" value="ECO:0007669"/>
    <property type="project" value="TreeGrafter"/>
</dbReference>
<dbReference type="Gene3D" id="3.30.40.10">
    <property type="entry name" value="Zinc/RING finger domain, C3HC4 (zinc finger)"/>
    <property type="match status" value="1"/>
</dbReference>
<dbReference type="Pfam" id="PF00642">
    <property type="entry name" value="zf-CCCH"/>
    <property type="match status" value="1"/>
</dbReference>
<evidence type="ECO:0000259" key="7">
    <source>
        <dbReference type="PROSITE" id="PS50089"/>
    </source>
</evidence>
<dbReference type="SMART" id="SM00356">
    <property type="entry name" value="ZnF_C3H1"/>
    <property type="match status" value="1"/>
</dbReference>
<dbReference type="GO" id="GO:0008270">
    <property type="term" value="F:zinc ion binding"/>
    <property type="evidence" value="ECO:0007669"/>
    <property type="project" value="UniProtKB-KW"/>
</dbReference>
<feature type="zinc finger region" description="C3H1-type" evidence="4">
    <location>
        <begin position="160"/>
        <end position="188"/>
    </location>
</feature>
<dbReference type="PROSITE" id="PS00518">
    <property type="entry name" value="ZF_RING_1"/>
    <property type="match status" value="1"/>
</dbReference>
<proteinExistence type="predicted"/>
<name>A0A9W7F3A0_9STRA</name>
<keyword evidence="5" id="KW-0175">Coiled coil</keyword>
<evidence type="ECO:0000313" key="9">
    <source>
        <dbReference type="EMBL" id="GMI01990.1"/>
    </source>
</evidence>
<dbReference type="AlphaFoldDB" id="A0A9W7F3A0"/>
<dbReference type="SUPFAM" id="SSF57850">
    <property type="entry name" value="RING/U-box"/>
    <property type="match status" value="1"/>
</dbReference>
<evidence type="ECO:0008006" key="11">
    <source>
        <dbReference type="Google" id="ProtNLM"/>
    </source>
</evidence>
<keyword evidence="1 4" id="KW-0479">Metal-binding</keyword>
<dbReference type="PROSITE" id="PS50103">
    <property type="entry name" value="ZF_C3H1"/>
    <property type="match status" value="1"/>
</dbReference>
<feature type="coiled-coil region" evidence="5">
    <location>
        <begin position="190"/>
        <end position="217"/>
    </location>
</feature>
<dbReference type="InterPro" id="IPR000571">
    <property type="entry name" value="Znf_CCCH"/>
</dbReference>
<organism evidence="9 10">
    <name type="scientific">Triparma verrucosa</name>
    <dbReference type="NCBI Taxonomy" id="1606542"/>
    <lineage>
        <taxon>Eukaryota</taxon>
        <taxon>Sar</taxon>
        <taxon>Stramenopiles</taxon>
        <taxon>Ochrophyta</taxon>
        <taxon>Bolidophyceae</taxon>
        <taxon>Parmales</taxon>
        <taxon>Triparmaceae</taxon>
        <taxon>Triparma</taxon>
    </lineage>
</organism>